<protein>
    <recommendedName>
        <fullName evidence="10">Palmitoyltransferase</fullName>
        <ecNumber evidence="10">2.3.1.225</ecNumber>
    </recommendedName>
</protein>
<accession>G3BF03</accession>
<dbReference type="eggNOG" id="KOG1315">
    <property type="taxonomic scope" value="Eukaryota"/>
</dbReference>
<evidence type="ECO:0000256" key="3">
    <source>
        <dbReference type="ARBA" id="ARBA00022692"/>
    </source>
</evidence>
<keyword evidence="13" id="KW-1185">Reference proteome</keyword>
<feature type="transmembrane region" description="Helical" evidence="10">
    <location>
        <begin position="238"/>
        <end position="266"/>
    </location>
</feature>
<keyword evidence="8 10" id="KW-0012">Acyltransferase</keyword>
<evidence type="ECO:0000313" key="12">
    <source>
        <dbReference type="EMBL" id="EGV59978.1"/>
    </source>
</evidence>
<organism evidence="13">
    <name type="scientific">Candida tenuis (strain ATCC 10573 / BCRC 21748 / CBS 615 / JCM 9827 / NBRC 10315 / NRRL Y-1498 / VKM Y-70)</name>
    <name type="common">Yeast</name>
    <name type="synonym">Yamadazyma tenuis</name>
    <dbReference type="NCBI Taxonomy" id="590646"/>
    <lineage>
        <taxon>Eukaryota</taxon>
        <taxon>Fungi</taxon>
        <taxon>Dikarya</taxon>
        <taxon>Ascomycota</taxon>
        <taxon>Saccharomycotina</taxon>
        <taxon>Pichiomycetes</taxon>
        <taxon>Debaryomycetaceae</taxon>
        <taxon>Yamadazyma</taxon>
    </lineage>
</organism>
<keyword evidence="2 10" id="KW-0808">Transferase</keyword>
<evidence type="ECO:0000256" key="8">
    <source>
        <dbReference type="ARBA" id="ARBA00023315"/>
    </source>
</evidence>
<evidence type="ECO:0000313" key="13">
    <source>
        <dbReference type="Proteomes" id="UP000000707"/>
    </source>
</evidence>
<comment type="domain">
    <text evidence="10">The DHHC domain is required for palmitoyltransferase activity.</text>
</comment>
<evidence type="ECO:0000256" key="7">
    <source>
        <dbReference type="ARBA" id="ARBA00023288"/>
    </source>
</evidence>
<dbReference type="STRING" id="590646.G3BF03"/>
<keyword evidence="6" id="KW-0564">Palmitate</keyword>
<dbReference type="PROSITE" id="PS50216">
    <property type="entry name" value="DHHC"/>
    <property type="match status" value="1"/>
</dbReference>
<dbReference type="PANTHER" id="PTHR12246">
    <property type="entry name" value="PALMITOYLTRANSFERASE ZDHHC16"/>
    <property type="match status" value="1"/>
</dbReference>
<reference evidence="12 13" key="1">
    <citation type="journal article" date="2011" name="Proc. Natl. Acad. Sci. U.S.A.">
        <title>Comparative genomics of xylose-fermenting fungi for enhanced biofuel production.</title>
        <authorList>
            <person name="Wohlbach D.J."/>
            <person name="Kuo A."/>
            <person name="Sato T.K."/>
            <person name="Potts K.M."/>
            <person name="Salamov A.A."/>
            <person name="LaButti K.M."/>
            <person name="Sun H."/>
            <person name="Clum A."/>
            <person name="Pangilinan J.L."/>
            <person name="Lindquist E.A."/>
            <person name="Lucas S."/>
            <person name="Lapidus A."/>
            <person name="Jin M."/>
            <person name="Gunawan C."/>
            <person name="Balan V."/>
            <person name="Dale B.E."/>
            <person name="Jeffries T.W."/>
            <person name="Zinkel R."/>
            <person name="Barry K.W."/>
            <person name="Grigoriev I.V."/>
            <person name="Gasch A.P."/>
        </authorList>
    </citation>
    <scope>NUCLEOTIDE SEQUENCE [LARGE SCALE GENOMIC DNA]</scope>
    <source>
        <strain evidence="13">ATCC 10573 / BCRC 21748 / CBS 615 / JCM 9827 / NBRC 10315 / NRRL Y-1498 / VKM Y-70</strain>
    </source>
</reference>
<evidence type="ECO:0000256" key="10">
    <source>
        <dbReference type="RuleBase" id="RU079119"/>
    </source>
</evidence>
<dbReference type="Proteomes" id="UP000000707">
    <property type="component" value="Unassembled WGS sequence"/>
</dbReference>
<dbReference type="GO" id="GO:0019706">
    <property type="term" value="F:protein-cysteine S-palmitoyltransferase activity"/>
    <property type="evidence" value="ECO:0007669"/>
    <property type="project" value="UniProtKB-EC"/>
</dbReference>
<comment type="catalytic activity">
    <reaction evidence="9 10">
        <text>L-cysteinyl-[protein] + hexadecanoyl-CoA = S-hexadecanoyl-L-cysteinyl-[protein] + CoA</text>
        <dbReference type="Rhea" id="RHEA:36683"/>
        <dbReference type="Rhea" id="RHEA-COMP:10131"/>
        <dbReference type="Rhea" id="RHEA-COMP:11032"/>
        <dbReference type="ChEBI" id="CHEBI:29950"/>
        <dbReference type="ChEBI" id="CHEBI:57287"/>
        <dbReference type="ChEBI" id="CHEBI:57379"/>
        <dbReference type="ChEBI" id="CHEBI:74151"/>
        <dbReference type="EC" id="2.3.1.225"/>
    </reaction>
</comment>
<evidence type="ECO:0000259" key="11">
    <source>
        <dbReference type="Pfam" id="PF01529"/>
    </source>
</evidence>
<dbReference type="InterPro" id="IPR001594">
    <property type="entry name" value="Palmitoyltrfase_DHHC"/>
</dbReference>
<keyword evidence="5 10" id="KW-0472">Membrane</keyword>
<gene>
    <name evidence="12" type="ORF">CANTEDRAFT_126700</name>
</gene>
<dbReference type="EMBL" id="GL996528">
    <property type="protein sequence ID" value="EGV59978.1"/>
    <property type="molecule type" value="Genomic_DNA"/>
</dbReference>
<keyword evidence="4 10" id="KW-1133">Transmembrane helix</keyword>
<dbReference type="EC" id="2.3.1.225" evidence="10"/>
<name>G3BF03_CANTC</name>
<feature type="domain" description="Palmitoyltransferase DHHC" evidence="11">
    <location>
        <begin position="153"/>
        <end position="276"/>
    </location>
</feature>
<feature type="transmembrane region" description="Helical" evidence="10">
    <location>
        <begin position="204"/>
        <end position="226"/>
    </location>
</feature>
<dbReference type="OrthoDB" id="302728at2759"/>
<evidence type="ECO:0000256" key="1">
    <source>
        <dbReference type="ARBA" id="ARBA00004141"/>
    </source>
</evidence>
<feature type="transmembrane region" description="Helical" evidence="10">
    <location>
        <begin position="64"/>
        <end position="89"/>
    </location>
</feature>
<evidence type="ECO:0000256" key="4">
    <source>
        <dbReference type="ARBA" id="ARBA00022989"/>
    </source>
</evidence>
<dbReference type="Pfam" id="PF01529">
    <property type="entry name" value="DHHC"/>
    <property type="match status" value="1"/>
</dbReference>
<keyword evidence="3 10" id="KW-0812">Transmembrane</keyword>
<evidence type="ECO:0000256" key="5">
    <source>
        <dbReference type="ARBA" id="ARBA00023136"/>
    </source>
</evidence>
<sequence length="375" mass="43341">MLITHPRVMLMNVQWMDATARFCGSLTSLFPKVFFSTVNIWTLYALLSEVCYNQISLQSERPGVAILVGLIGVFLHVMCAYTYFMVVIVGGGSPSDFPELRIRNLDSLKANSQDPPEFQEQDQLLGDTEADVYRDVPPTQWVDFHITRPGTSPYRYCLKCKVWKPDRCHHCSSCNRCVLRMDHHCPWFATCIGYHNQKLFIQNLMYIGMYSGFCLVVSAVYLFSFFHHQEYEAGYLSLRLVFLFIVSLVFFVTIGVFGMFSMWLVFRNTTTIEFQDQRWSWGDKASSRSSGPNIFDLGARNNWVSVMGNHWVYWVLPVQFTQKDIASPVNGINSVVDEEAYDEWCQSVRAQEQLNKQLREYRDGLRGVEGEDRNV</sequence>
<dbReference type="InterPro" id="IPR039859">
    <property type="entry name" value="PFA4/ZDH16/20/ERF2-like"/>
</dbReference>
<dbReference type="AlphaFoldDB" id="G3BF03"/>
<evidence type="ECO:0000256" key="6">
    <source>
        <dbReference type="ARBA" id="ARBA00023139"/>
    </source>
</evidence>
<comment type="similarity">
    <text evidence="10">Belongs to the DHHC palmitoyltransferase family.</text>
</comment>
<comment type="subcellular location">
    <subcellularLocation>
        <location evidence="1">Membrane</location>
        <topology evidence="1">Multi-pass membrane protein</topology>
    </subcellularLocation>
</comment>
<proteinExistence type="inferred from homology"/>
<evidence type="ECO:0000256" key="2">
    <source>
        <dbReference type="ARBA" id="ARBA00022679"/>
    </source>
</evidence>
<evidence type="ECO:0000256" key="9">
    <source>
        <dbReference type="ARBA" id="ARBA00048048"/>
    </source>
</evidence>
<dbReference type="GO" id="GO:0016020">
    <property type="term" value="C:membrane"/>
    <property type="evidence" value="ECO:0007669"/>
    <property type="project" value="UniProtKB-SubCell"/>
</dbReference>
<keyword evidence="7" id="KW-0449">Lipoprotein</keyword>